<organism evidence="1 2">
    <name type="scientific">Prorocentrum cordatum</name>
    <dbReference type="NCBI Taxonomy" id="2364126"/>
    <lineage>
        <taxon>Eukaryota</taxon>
        <taxon>Sar</taxon>
        <taxon>Alveolata</taxon>
        <taxon>Dinophyceae</taxon>
        <taxon>Prorocentrales</taxon>
        <taxon>Prorocentraceae</taxon>
        <taxon>Prorocentrum</taxon>
    </lineage>
</organism>
<comment type="caution">
    <text evidence="1">The sequence shown here is derived from an EMBL/GenBank/DDBJ whole genome shotgun (WGS) entry which is preliminary data.</text>
</comment>
<accession>A0ABN9PZ57</accession>
<keyword evidence="2" id="KW-1185">Reference proteome</keyword>
<proteinExistence type="predicted"/>
<evidence type="ECO:0000313" key="2">
    <source>
        <dbReference type="Proteomes" id="UP001189429"/>
    </source>
</evidence>
<sequence length="115" mass="13287">MWNSKCQWTLRRDRPLEEAALRAALARLIDRHPALRVRLADPMRLFDATQKAFSVFELWRAQRRRARRSAPTPRGPLQRLTAALSDAALGAVQWSFRRAWPRVASVPPRIVCPCM</sequence>
<dbReference type="EMBL" id="CAUYUJ010001684">
    <property type="protein sequence ID" value="CAK0797137.1"/>
    <property type="molecule type" value="Genomic_DNA"/>
</dbReference>
<dbReference type="Proteomes" id="UP001189429">
    <property type="component" value="Unassembled WGS sequence"/>
</dbReference>
<dbReference type="InterPro" id="IPR023213">
    <property type="entry name" value="CAT-like_dom_sf"/>
</dbReference>
<evidence type="ECO:0000313" key="1">
    <source>
        <dbReference type="EMBL" id="CAK0797137.1"/>
    </source>
</evidence>
<reference evidence="1" key="1">
    <citation type="submission" date="2023-10" db="EMBL/GenBank/DDBJ databases">
        <authorList>
            <person name="Chen Y."/>
            <person name="Shah S."/>
            <person name="Dougan E. K."/>
            <person name="Thang M."/>
            <person name="Chan C."/>
        </authorList>
    </citation>
    <scope>NUCLEOTIDE SEQUENCE [LARGE SCALE GENOMIC DNA]</scope>
</reference>
<name>A0ABN9PZ57_9DINO</name>
<dbReference type="Gene3D" id="3.30.559.10">
    <property type="entry name" value="Chloramphenicol acetyltransferase-like domain"/>
    <property type="match status" value="1"/>
</dbReference>
<protein>
    <recommendedName>
        <fullName evidence="3">Condensation domain-containing protein</fullName>
    </recommendedName>
</protein>
<dbReference type="SUPFAM" id="SSF52777">
    <property type="entry name" value="CoA-dependent acyltransferases"/>
    <property type="match status" value="1"/>
</dbReference>
<gene>
    <name evidence="1" type="ORF">PCOR1329_LOCUS6308</name>
</gene>
<evidence type="ECO:0008006" key="3">
    <source>
        <dbReference type="Google" id="ProtNLM"/>
    </source>
</evidence>